<evidence type="ECO:0000256" key="6">
    <source>
        <dbReference type="ARBA" id="ARBA00022723"/>
    </source>
</evidence>
<keyword evidence="4" id="KW-0645">Protease</keyword>
<dbReference type="InterPro" id="IPR001915">
    <property type="entry name" value="Peptidase_M48"/>
</dbReference>
<sequence length="486" mass="50794">MTGTRPATTTARALLGCALLAGVHLLALTVLAAQLTLLVAVLTTRAWPVALLGSLTVASVSTLAHGLLAGTSGRTAEGPRIVLTPQQQPELWSLTLQLAEELETAPPTTLRLADDANACAGERSRLLGLVGGPRTLDLGLPLFLGLTRDELHGVLCHELGHYAGRHTRLAAVSHRGSLALERAVRRLEVMETDQAGVKPPVRLLLKVVKAYRGVYLRQTFAVRRRQELEADAAAARTAGARTFAQALRAVHGLAVLWDEFRENRARPRGPSASTAGTARVGSSPGLPLPDGLFRDFADRIAEPPSGPLPDSSATSALDADSEDALSSHPPLAVRLAALGAGPAADDTGRPAPGADRPAPAAGLLRDLPGLTEALQEVMRTDREATAGYPGGRVRMEPPRFDKVLLRTQVKTALIGTCLILGASAIVHAVVFPPPTDPPAFSPPPGLPGGQNVLPEVSTAPRTPPTFTVPPLPPPGRLTPLPLLPVG</sequence>
<dbReference type="PANTHER" id="PTHR43221">
    <property type="entry name" value="PROTEASE HTPX"/>
    <property type="match status" value="1"/>
</dbReference>
<evidence type="ECO:0000256" key="2">
    <source>
        <dbReference type="ARBA" id="ARBA00004651"/>
    </source>
</evidence>
<dbReference type="RefSeq" id="WP_189921898.1">
    <property type="nucleotide sequence ID" value="NZ_BMSI01000005.1"/>
</dbReference>
<accession>A0ABQ3S4U5</accession>
<reference evidence="16" key="1">
    <citation type="submission" date="2023-07" db="EMBL/GenBank/DDBJ databases">
        <title>Whole genome shotgun sequence of Streptomyces cacaoi subsp. asoensis NBRC 13813.</title>
        <authorList>
            <person name="Komaki H."/>
            <person name="Tamura T."/>
        </authorList>
    </citation>
    <scope>NUCLEOTIDE SEQUENCE [LARGE SCALE GENOMIC DNA]</scope>
    <source>
        <strain evidence="16">NBRC 13813</strain>
    </source>
</reference>
<keyword evidence="16" id="KW-1185">Reference proteome</keyword>
<dbReference type="PANTHER" id="PTHR43221:SF1">
    <property type="entry name" value="PROTEASE HTPX"/>
    <property type="match status" value="1"/>
</dbReference>
<keyword evidence="8" id="KW-0862">Zinc</keyword>
<feature type="region of interest" description="Disordered" evidence="12">
    <location>
        <begin position="265"/>
        <end position="286"/>
    </location>
</feature>
<feature type="region of interest" description="Disordered" evidence="12">
    <location>
        <begin position="437"/>
        <end position="486"/>
    </location>
</feature>
<evidence type="ECO:0000256" key="7">
    <source>
        <dbReference type="ARBA" id="ARBA00022801"/>
    </source>
</evidence>
<name>A0ABQ3S4U5_9ACTN</name>
<keyword evidence="3" id="KW-1003">Cell membrane</keyword>
<evidence type="ECO:0000256" key="13">
    <source>
        <dbReference type="SAM" id="Phobius"/>
    </source>
</evidence>
<evidence type="ECO:0000256" key="5">
    <source>
        <dbReference type="ARBA" id="ARBA00022692"/>
    </source>
</evidence>
<evidence type="ECO:0000256" key="10">
    <source>
        <dbReference type="ARBA" id="ARBA00023049"/>
    </source>
</evidence>
<evidence type="ECO:0000313" key="16">
    <source>
        <dbReference type="Proteomes" id="UP000649259"/>
    </source>
</evidence>
<keyword evidence="6" id="KW-0479">Metal-binding</keyword>
<organism evidence="15 16">
    <name type="scientific">Streptomyces asoensis</name>
    <dbReference type="NCBI Taxonomy" id="249586"/>
    <lineage>
        <taxon>Bacteria</taxon>
        <taxon>Bacillati</taxon>
        <taxon>Actinomycetota</taxon>
        <taxon>Actinomycetes</taxon>
        <taxon>Kitasatosporales</taxon>
        <taxon>Streptomycetaceae</taxon>
        <taxon>Streptomyces</taxon>
    </lineage>
</organism>
<evidence type="ECO:0000256" key="1">
    <source>
        <dbReference type="ARBA" id="ARBA00001947"/>
    </source>
</evidence>
<feature type="region of interest" description="Disordered" evidence="12">
    <location>
        <begin position="341"/>
        <end position="362"/>
    </location>
</feature>
<dbReference type="Gene3D" id="3.30.2010.10">
    <property type="entry name" value="Metalloproteases ('zincins'), catalytic domain"/>
    <property type="match status" value="1"/>
</dbReference>
<dbReference type="Proteomes" id="UP000649259">
    <property type="component" value="Unassembled WGS sequence"/>
</dbReference>
<gene>
    <name evidence="15" type="ORF">Saso_47960</name>
</gene>
<proteinExistence type="predicted"/>
<feature type="transmembrane region" description="Helical" evidence="13">
    <location>
        <begin position="412"/>
        <end position="431"/>
    </location>
</feature>
<feature type="transmembrane region" description="Helical" evidence="13">
    <location>
        <begin position="48"/>
        <end position="70"/>
    </location>
</feature>
<evidence type="ECO:0000256" key="12">
    <source>
        <dbReference type="SAM" id="MobiDB-lite"/>
    </source>
</evidence>
<feature type="compositionally biased region" description="Pro residues" evidence="12">
    <location>
        <begin position="437"/>
        <end position="446"/>
    </location>
</feature>
<evidence type="ECO:0000256" key="4">
    <source>
        <dbReference type="ARBA" id="ARBA00022670"/>
    </source>
</evidence>
<evidence type="ECO:0000256" key="9">
    <source>
        <dbReference type="ARBA" id="ARBA00022989"/>
    </source>
</evidence>
<comment type="cofactor">
    <cofactor evidence="1">
        <name>Zn(2+)</name>
        <dbReference type="ChEBI" id="CHEBI:29105"/>
    </cofactor>
</comment>
<evidence type="ECO:0000256" key="8">
    <source>
        <dbReference type="ARBA" id="ARBA00022833"/>
    </source>
</evidence>
<dbReference type="GeneID" id="91472641"/>
<comment type="caution">
    <text evidence="15">The sequence shown here is derived from an EMBL/GenBank/DDBJ whole genome shotgun (WGS) entry which is preliminary data.</text>
</comment>
<feature type="compositionally biased region" description="Pro residues" evidence="12">
    <location>
        <begin position="461"/>
        <end position="476"/>
    </location>
</feature>
<comment type="subcellular location">
    <subcellularLocation>
        <location evidence="2">Cell membrane</location>
        <topology evidence="2">Multi-pass membrane protein</topology>
    </subcellularLocation>
</comment>
<evidence type="ECO:0000256" key="11">
    <source>
        <dbReference type="ARBA" id="ARBA00023136"/>
    </source>
</evidence>
<protein>
    <recommendedName>
        <fullName evidence="14">Peptidase M48 domain-containing protein</fullName>
    </recommendedName>
</protein>
<keyword evidence="7" id="KW-0378">Hydrolase</keyword>
<dbReference type="EMBL" id="BNEB01000005">
    <property type="protein sequence ID" value="GHI63146.1"/>
    <property type="molecule type" value="Genomic_DNA"/>
</dbReference>
<keyword evidence="11 13" id="KW-0472">Membrane</keyword>
<evidence type="ECO:0000259" key="14">
    <source>
        <dbReference type="Pfam" id="PF01435"/>
    </source>
</evidence>
<dbReference type="Pfam" id="PF01435">
    <property type="entry name" value="Peptidase_M48"/>
    <property type="match status" value="1"/>
</dbReference>
<feature type="domain" description="Peptidase M48" evidence="14">
    <location>
        <begin position="143"/>
        <end position="338"/>
    </location>
</feature>
<keyword evidence="5 13" id="KW-0812">Transmembrane</keyword>
<dbReference type="CDD" id="cd07328">
    <property type="entry name" value="M48_Ste24p_like"/>
    <property type="match status" value="1"/>
</dbReference>
<feature type="compositionally biased region" description="Low complexity" evidence="12">
    <location>
        <begin position="310"/>
        <end position="325"/>
    </location>
</feature>
<keyword evidence="9 13" id="KW-1133">Transmembrane helix</keyword>
<keyword evidence="10" id="KW-0482">Metalloprotease</keyword>
<feature type="compositionally biased region" description="Low complexity" evidence="12">
    <location>
        <begin position="477"/>
        <end position="486"/>
    </location>
</feature>
<dbReference type="InterPro" id="IPR050083">
    <property type="entry name" value="HtpX_protease"/>
</dbReference>
<evidence type="ECO:0000256" key="3">
    <source>
        <dbReference type="ARBA" id="ARBA00022475"/>
    </source>
</evidence>
<feature type="region of interest" description="Disordered" evidence="12">
    <location>
        <begin position="298"/>
        <end position="325"/>
    </location>
</feature>
<evidence type="ECO:0000313" key="15">
    <source>
        <dbReference type="EMBL" id="GHI63146.1"/>
    </source>
</evidence>